<organism evidence="1 2">
    <name type="scientific">Podospora bellae-mahoneyi</name>
    <dbReference type="NCBI Taxonomy" id="2093777"/>
    <lineage>
        <taxon>Eukaryota</taxon>
        <taxon>Fungi</taxon>
        <taxon>Dikarya</taxon>
        <taxon>Ascomycota</taxon>
        <taxon>Pezizomycotina</taxon>
        <taxon>Sordariomycetes</taxon>
        <taxon>Sordariomycetidae</taxon>
        <taxon>Sordariales</taxon>
        <taxon>Podosporaceae</taxon>
        <taxon>Podospora</taxon>
    </lineage>
</organism>
<reference evidence="1 2" key="1">
    <citation type="journal article" date="2023" name="bioRxiv">
        <title>High-quality genome assemblies of four members of thePodospora anserinaspecies complex.</title>
        <authorList>
            <person name="Ament-Velasquez S.L."/>
            <person name="Vogan A.A."/>
            <person name="Wallerman O."/>
            <person name="Hartmann F."/>
            <person name="Gautier V."/>
            <person name="Silar P."/>
            <person name="Giraud T."/>
            <person name="Johannesson H."/>
        </authorList>
    </citation>
    <scope>NUCLEOTIDE SEQUENCE [LARGE SCALE GENOMIC DNA]</scope>
    <source>
        <strain evidence="1 2">CBS 112042</strain>
    </source>
</reference>
<name>A0ABR0G094_9PEZI</name>
<sequence>MSASLAKHAESFDLCSLWPGFGDRRVWVKKELGDFFQSPGFLRPCDSQDTLILRNLALVFRCLYWFVNVRGSESTSIQRWLPMHWATRASMQV</sequence>
<evidence type="ECO:0000313" key="1">
    <source>
        <dbReference type="EMBL" id="KAK4649153.1"/>
    </source>
</evidence>
<keyword evidence="2" id="KW-1185">Reference proteome</keyword>
<dbReference type="RefSeq" id="XP_062738128.1">
    <property type="nucleotide sequence ID" value="XM_062874919.1"/>
</dbReference>
<proteinExistence type="predicted"/>
<gene>
    <name evidence="1" type="ORF">QC761_116493</name>
</gene>
<dbReference type="EMBL" id="JAFFGZ010000001">
    <property type="protein sequence ID" value="KAK4649153.1"/>
    <property type="molecule type" value="Genomic_DNA"/>
</dbReference>
<dbReference type="Proteomes" id="UP001322138">
    <property type="component" value="Unassembled WGS sequence"/>
</dbReference>
<dbReference type="GeneID" id="87894401"/>
<comment type="caution">
    <text evidence="1">The sequence shown here is derived from an EMBL/GenBank/DDBJ whole genome shotgun (WGS) entry which is preliminary data.</text>
</comment>
<accession>A0ABR0G094</accession>
<evidence type="ECO:0000313" key="2">
    <source>
        <dbReference type="Proteomes" id="UP001322138"/>
    </source>
</evidence>
<protein>
    <submittedName>
        <fullName evidence="1">Uncharacterized protein</fullName>
    </submittedName>
</protein>